<dbReference type="Pfam" id="PF00096">
    <property type="entry name" value="zf-C2H2"/>
    <property type="match status" value="1"/>
</dbReference>
<dbReference type="InterPro" id="IPR036236">
    <property type="entry name" value="Znf_C2H2_sf"/>
</dbReference>
<dbReference type="GO" id="GO:0006351">
    <property type="term" value="P:DNA-templated transcription"/>
    <property type="evidence" value="ECO:0007669"/>
    <property type="project" value="InterPro"/>
</dbReference>
<dbReference type="Gene3D" id="3.30.160.60">
    <property type="entry name" value="Classic Zinc Finger"/>
    <property type="match status" value="1"/>
</dbReference>
<keyword evidence="4 10" id="KW-0863">Zinc-finger</keyword>
<dbReference type="GeneID" id="25029456"/>
<evidence type="ECO:0000256" key="5">
    <source>
        <dbReference type="ARBA" id="ARBA00022833"/>
    </source>
</evidence>
<dbReference type="InterPro" id="IPR013087">
    <property type="entry name" value="Znf_C2H2_type"/>
</dbReference>
<dbReference type="OrthoDB" id="8117402at2759"/>
<name>S9R2V6_SCHOY</name>
<dbReference type="EMBL" id="KE503207">
    <property type="protein sequence ID" value="EPX72710.1"/>
    <property type="molecule type" value="Genomic_DNA"/>
</dbReference>
<accession>S9R2V6</accession>
<keyword evidence="9" id="KW-0539">Nucleus</keyword>
<comment type="subcellular location">
    <subcellularLocation>
        <location evidence="1">Nucleus</location>
    </subcellularLocation>
</comment>
<evidence type="ECO:0000256" key="4">
    <source>
        <dbReference type="ARBA" id="ARBA00022771"/>
    </source>
</evidence>
<dbReference type="GO" id="GO:0000981">
    <property type="term" value="F:DNA-binding transcription factor activity, RNA polymerase II-specific"/>
    <property type="evidence" value="ECO:0007669"/>
    <property type="project" value="InterPro"/>
</dbReference>
<keyword evidence="2" id="KW-0479">Metal-binding</keyword>
<keyword evidence="7" id="KW-0238">DNA-binding</keyword>
<dbReference type="eggNOG" id="KOG1721">
    <property type="taxonomic scope" value="Eukaryota"/>
</dbReference>
<dbReference type="PROSITE" id="PS00028">
    <property type="entry name" value="ZINC_FINGER_C2H2_1"/>
    <property type="match status" value="2"/>
</dbReference>
<reference evidence="13 14" key="1">
    <citation type="journal article" date="2011" name="Science">
        <title>Comparative functional genomics of the fission yeasts.</title>
        <authorList>
            <person name="Rhind N."/>
            <person name="Chen Z."/>
            <person name="Yassour M."/>
            <person name="Thompson D.A."/>
            <person name="Haas B.J."/>
            <person name="Habib N."/>
            <person name="Wapinski I."/>
            <person name="Roy S."/>
            <person name="Lin M.F."/>
            <person name="Heiman D.I."/>
            <person name="Young S.K."/>
            <person name="Furuya K."/>
            <person name="Guo Y."/>
            <person name="Pidoux A."/>
            <person name="Chen H.M."/>
            <person name="Robbertse B."/>
            <person name="Goldberg J.M."/>
            <person name="Aoki K."/>
            <person name="Bayne E.H."/>
            <person name="Berlin A.M."/>
            <person name="Desjardins C.A."/>
            <person name="Dobbs E."/>
            <person name="Dukaj L."/>
            <person name="Fan L."/>
            <person name="FitzGerald M.G."/>
            <person name="French C."/>
            <person name="Gujja S."/>
            <person name="Hansen K."/>
            <person name="Keifenheim D."/>
            <person name="Levin J.Z."/>
            <person name="Mosher R.A."/>
            <person name="Mueller C.A."/>
            <person name="Pfiffner J."/>
            <person name="Priest M."/>
            <person name="Russ C."/>
            <person name="Smialowska A."/>
            <person name="Swoboda P."/>
            <person name="Sykes S.M."/>
            <person name="Vaughn M."/>
            <person name="Vengrova S."/>
            <person name="Yoder R."/>
            <person name="Zeng Q."/>
            <person name="Allshire R."/>
            <person name="Baulcombe D."/>
            <person name="Birren B.W."/>
            <person name="Brown W."/>
            <person name="Ekwall K."/>
            <person name="Kellis M."/>
            <person name="Leatherwood J."/>
            <person name="Levin H."/>
            <person name="Margalit H."/>
            <person name="Martienssen R."/>
            <person name="Nieduszynski C.A."/>
            <person name="Spatafora J.W."/>
            <person name="Friedman N."/>
            <person name="Dalgaard J.Z."/>
            <person name="Baumann P."/>
            <person name="Niki H."/>
            <person name="Regev A."/>
            <person name="Nusbaum C."/>
        </authorList>
    </citation>
    <scope>NUCLEOTIDE SEQUENCE [LARGE SCALE GENOMIC DNA]</scope>
    <source>
        <strain evidence="14">yFS286</strain>
    </source>
</reference>
<dbReference type="RefSeq" id="XP_013018346.1">
    <property type="nucleotide sequence ID" value="XM_013162892.1"/>
</dbReference>
<dbReference type="GO" id="GO:0005634">
    <property type="term" value="C:nucleus"/>
    <property type="evidence" value="ECO:0007669"/>
    <property type="project" value="UniProtKB-SubCell"/>
</dbReference>
<keyword evidence="5" id="KW-0862">Zinc</keyword>
<dbReference type="HOGENOM" id="CLU_466267_0_0_1"/>
<feature type="region of interest" description="Disordered" evidence="11">
    <location>
        <begin position="1"/>
        <end position="30"/>
    </location>
</feature>
<sequence>MPSSSSASSSSTQCVDPNDGAGVKRKSSQDLDGLQKRPFICETCGKRFTRLENLTRHKLSHDDTKNIYCKYCHQACKRTDLLKRHIQRHHSDVLPKPTPQVTHEALPTKTSDQHSENMKIVLPSFDAVDLPKTYHPNLRPYFTVLPFIPSDFLDHYVEGYFEWFHPILPILHRPSFRIEGVAASFIRSISLIGCYSTGIESDATLGLLFWDSGFHLLQIYIQNDAEKNATLWVIQTRFLFCISSLFEKTSSFASIGQSLLRDLIHDFRTQGWTALPPIPKVSSISSFIEYESRKRIVFSTYILEYLLAAFFNRNPSLSFQELQMPLPFDEFFWDSATSLEEEEQWKQTPPSFQSCLGKLSNGPIVFKETRITGLALLCAIYELIRNDAKKECIVDASKSSKQVYEVMLQHLRMSMEYSSKNEKFLFLFTSLWNLIRTYLHLHDPLLKLSKSFYDLKTPVHFFQASLKDDSVHFSSFPDFYTTNLALEGILWTFDHGLVILQNSNFDIPIVHFAIFRLLLQGLYLLKDCRTECLRNHTNTAFLRNEIALRFSGRQVPLDTFHDIMKLAALLVKILDVEGGWGAGALLSETFHVS</sequence>
<keyword evidence="8" id="KW-0804">Transcription</keyword>
<dbReference type="GO" id="GO:0008270">
    <property type="term" value="F:zinc ion binding"/>
    <property type="evidence" value="ECO:0007669"/>
    <property type="project" value="UniProtKB-KW"/>
</dbReference>
<gene>
    <name evidence="13" type="ORF">SOCG_00472</name>
</gene>
<evidence type="ECO:0000256" key="6">
    <source>
        <dbReference type="ARBA" id="ARBA00023015"/>
    </source>
</evidence>
<dbReference type="VEuPathDB" id="FungiDB:SOCG_00472"/>
<dbReference type="PANTHER" id="PTHR40626:SF11">
    <property type="entry name" value="ZINC FINGER PROTEIN YPR022C"/>
    <property type="match status" value="1"/>
</dbReference>
<evidence type="ECO:0000256" key="8">
    <source>
        <dbReference type="ARBA" id="ARBA00023163"/>
    </source>
</evidence>
<evidence type="ECO:0000256" key="3">
    <source>
        <dbReference type="ARBA" id="ARBA00022737"/>
    </source>
</evidence>
<dbReference type="Pfam" id="PF04082">
    <property type="entry name" value="Fungal_trans"/>
    <property type="match status" value="1"/>
</dbReference>
<dbReference type="AlphaFoldDB" id="S9R2V6"/>
<dbReference type="InterPro" id="IPR051059">
    <property type="entry name" value="VerF-like"/>
</dbReference>
<proteinExistence type="predicted"/>
<dbReference type="CDD" id="cd12148">
    <property type="entry name" value="fungal_TF_MHR"/>
    <property type="match status" value="1"/>
</dbReference>
<feature type="domain" description="C2H2-type" evidence="12">
    <location>
        <begin position="39"/>
        <end position="66"/>
    </location>
</feature>
<evidence type="ECO:0000313" key="13">
    <source>
        <dbReference type="EMBL" id="EPX72710.1"/>
    </source>
</evidence>
<feature type="region of interest" description="Disordered" evidence="11">
    <location>
        <begin position="92"/>
        <end position="112"/>
    </location>
</feature>
<keyword evidence="3" id="KW-0677">Repeat</keyword>
<dbReference type="OMA" id="CAIYELI"/>
<keyword evidence="6" id="KW-0805">Transcription regulation</keyword>
<evidence type="ECO:0000259" key="12">
    <source>
        <dbReference type="PROSITE" id="PS50157"/>
    </source>
</evidence>
<dbReference type="FunFam" id="3.30.160.60:FF:001228">
    <property type="entry name" value="Zinc finger protein 236"/>
    <property type="match status" value="1"/>
</dbReference>
<evidence type="ECO:0000256" key="11">
    <source>
        <dbReference type="SAM" id="MobiDB-lite"/>
    </source>
</evidence>
<protein>
    <submittedName>
        <fullName evidence="13">Zf-C2H2 type zinc finger protein</fullName>
    </submittedName>
</protein>
<keyword evidence="14" id="KW-1185">Reference proteome</keyword>
<evidence type="ECO:0000256" key="7">
    <source>
        <dbReference type="ARBA" id="ARBA00023125"/>
    </source>
</evidence>
<dbReference type="SMART" id="SM00355">
    <property type="entry name" value="ZnF_C2H2"/>
    <property type="match status" value="2"/>
</dbReference>
<dbReference type="PROSITE" id="PS50157">
    <property type="entry name" value="ZINC_FINGER_C2H2_2"/>
    <property type="match status" value="1"/>
</dbReference>
<dbReference type="SUPFAM" id="SSF57667">
    <property type="entry name" value="beta-beta-alpha zinc fingers"/>
    <property type="match status" value="1"/>
</dbReference>
<evidence type="ECO:0000256" key="10">
    <source>
        <dbReference type="PROSITE-ProRule" id="PRU00042"/>
    </source>
</evidence>
<dbReference type="GO" id="GO:0000978">
    <property type="term" value="F:RNA polymerase II cis-regulatory region sequence-specific DNA binding"/>
    <property type="evidence" value="ECO:0007669"/>
    <property type="project" value="InterPro"/>
</dbReference>
<evidence type="ECO:0000256" key="9">
    <source>
        <dbReference type="ARBA" id="ARBA00023242"/>
    </source>
</evidence>
<dbReference type="PANTHER" id="PTHR40626">
    <property type="entry name" value="MIP31509P"/>
    <property type="match status" value="1"/>
</dbReference>
<dbReference type="GO" id="GO:0000785">
    <property type="term" value="C:chromatin"/>
    <property type="evidence" value="ECO:0007669"/>
    <property type="project" value="TreeGrafter"/>
</dbReference>
<dbReference type="Proteomes" id="UP000016088">
    <property type="component" value="Unassembled WGS sequence"/>
</dbReference>
<dbReference type="InterPro" id="IPR007219">
    <property type="entry name" value="XnlR_reg_dom"/>
</dbReference>
<organism evidence="13 14">
    <name type="scientific">Schizosaccharomyces octosporus (strain yFS286)</name>
    <name type="common">Fission yeast</name>
    <name type="synonym">Octosporomyces octosporus</name>
    <dbReference type="NCBI Taxonomy" id="483514"/>
    <lineage>
        <taxon>Eukaryota</taxon>
        <taxon>Fungi</taxon>
        <taxon>Dikarya</taxon>
        <taxon>Ascomycota</taxon>
        <taxon>Taphrinomycotina</taxon>
        <taxon>Schizosaccharomycetes</taxon>
        <taxon>Schizosaccharomycetales</taxon>
        <taxon>Schizosaccharomycetaceae</taxon>
        <taxon>Schizosaccharomyces</taxon>
    </lineage>
</organism>
<feature type="compositionally biased region" description="Low complexity" evidence="11">
    <location>
        <begin position="1"/>
        <end position="11"/>
    </location>
</feature>
<evidence type="ECO:0000256" key="2">
    <source>
        <dbReference type="ARBA" id="ARBA00022723"/>
    </source>
</evidence>
<evidence type="ECO:0000313" key="14">
    <source>
        <dbReference type="Proteomes" id="UP000016088"/>
    </source>
</evidence>
<evidence type="ECO:0000256" key="1">
    <source>
        <dbReference type="ARBA" id="ARBA00004123"/>
    </source>
</evidence>